<dbReference type="CDD" id="cd09873">
    <property type="entry name" value="PIN_Pae0151-like"/>
    <property type="match status" value="1"/>
</dbReference>
<evidence type="ECO:0000259" key="2">
    <source>
        <dbReference type="Pfam" id="PF01850"/>
    </source>
</evidence>
<accession>A0A1F5GW25</accession>
<dbReference type="InterPro" id="IPR051619">
    <property type="entry name" value="TypeII_TA_RNase_PINc/VapC"/>
</dbReference>
<dbReference type="EMBL" id="MFBN01000002">
    <property type="protein sequence ID" value="OGD96015.1"/>
    <property type="molecule type" value="Genomic_DNA"/>
</dbReference>
<protein>
    <recommendedName>
        <fullName evidence="2">PIN domain-containing protein</fullName>
    </recommendedName>
</protein>
<dbReference type="Gene3D" id="3.40.50.1010">
    <property type="entry name" value="5'-nuclease"/>
    <property type="match status" value="1"/>
</dbReference>
<gene>
    <name evidence="3" type="ORF">A3A48_00050</name>
</gene>
<keyword evidence="1" id="KW-0460">Magnesium</keyword>
<dbReference type="Proteomes" id="UP000178336">
    <property type="component" value="Unassembled WGS sequence"/>
</dbReference>
<comment type="caution">
    <text evidence="3">The sequence shown here is derived from an EMBL/GenBank/DDBJ whole genome shotgun (WGS) entry which is preliminary data.</text>
</comment>
<dbReference type="Pfam" id="PF01850">
    <property type="entry name" value="PIN"/>
    <property type="match status" value="1"/>
</dbReference>
<evidence type="ECO:0000313" key="4">
    <source>
        <dbReference type="Proteomes" id="UP000178336"/>
    </source>
</evidence>
<dbReference type="STRING" id="1797724.A3A48_00050"/>
<dbReference type="InterPro" id="IPR002716">
    <property type="entry name" value="PIN_dom"/>
</dbReference>
<dbReference type="SUPFAM" id="SSF88723">
    <property type="entry name" value="PIN domain-like"/>
    <property type="match status" value="1"/>
</dbReference>
<name>A0A1F5GW25_9BACT</name>
<evidence type="ECO:0000313" key="3">
    <source>
        <dbReference type="EMBL" id="OGD96015.1"/>
    </source>
</evidence>
<dbReference type="InterPro" id="IPR044153">
    <property type="entry name" value="PIN_Pae0151-like"/>
</dbReference>
<dbReference type="AlphaFoldDB" id="A0A1F5GW25"/>
<dbReference type="PANTHER" id="PTHR35901:SF1">
    <property type="entry name" value="EXONUCLEASE VAPC9"/>
    <property type="match status" value="1"/>
</dbReference>
<organism evidence="3 4">
    <name type="scientific">Candidatus Curtissbacteria bacterium RIFCSPLOWO2_01_FULL_37_9</name>
    <dbReference type="NCBI Taxonomy" id="1797724"/>
    <lineage>
        <taxon>Bacteria</taxon>
        <taxon>Candidatus Curtissiibacteriota</taxon>
    </lineage>
</organism>
<evidence type="ECO:0000256" key="1">
    <source>
        <dbReference type="ARBA" id="ARBA00022842"/>
    </source>
</evidence>
<proteinExistence type="predicted"/>
<reference evidence="3 4" key="1">
    <citation type="journal article" date="2016" name="Nat. Commun.">
        <title>Thousands of microbial genomes shed light on interconnected biogeochemical processes in an aquifer system.</title>
        <authorList>
            <person name="Anantharaman K."/>
            <person name="Brown C.T."/>
            <person name="Hug L.A."/>
            <person name="Sharon I."/>
            <person name="Castelle C.J."/>
            <person name="Probst A.J."/>
            <person name="Thomas B.C."/>
            <person name="Singh A."/>
            <person name="Wilkins M.J."/>
            <person name="Karaoz U."/>
            <person name="Brodie E.L."/>
            <person name="Williams K.H."/>
            <person name="Hubbard S.S."/>
            <person name="Banfield J.F."/>
        </authorList>
    </citation>
    <scope>NUCLEOTIDE SEQUENCE [LARGE SCALE GENOMIC DNA]</scope>
</reference>
<dbReference type="PANTHER" id="PTHR35901">
    <property type="entry name" value="RIBONUCLEASE VAPC3"/>
    <property type="match status" value="1"/>
</dbReference>
<dbReference type="InterPro" id="IPR029060">
    <property type="entry name" value="PIN-like_dom_sf"/>
</dbReference>
<feature type="domain" description="PIN" evidence="2">
    <location>
        <begin position="9"/>
        <end position="129"/>
    </location>
</feature>
<sequence>MNLFPKKLVIDSSVIVKWLSQQDEDHIIQANKVLNDVKKGKIELFAPELAKYEVANAILTGKGIMPSNVKISLATLFSAPIQFVSETIELAESSYKFAYESGITYYDASFASLANLLDAPLVTDNPKHQAKVKGIETIPLKDYK</sequence>